<dbReference type="GO" id="GO:0046872">
    <property type="term" value="F:metal ion binding"/>
    <property type="evidence" value="ECO:0007669"/>
    <property type="project" value="UniProtKB-KW"/>
</dbReference>
<reference evidence="14" key="2">
    <citation type="submission" date="2016-06" db="UniProtKB">
        <authorList>
            <consortium name="WormBaseParasite"/>
        </authorList>
    </citation>
    <scope>IDENTIFICATION</scope>
</reference>
<keyword evidence="8" id="KW-0325">Glycoprotein</keyword>
<protein>
    <recommendedName>
        <fullName evidence="3 10">Alpha-mannosidase</fullName>
        <ecNumber evidence="10">3.2.1.-</ecNumber>
    </recommendedName>
</protein>
<evidence type="ECO:0000256" key="4">
    <source>
        <dbReference type="ARBA" id="ARBA00022723"/>
    </source>
</evidence>
<dbReference type="FunFam" id="2.70.98.30:FF:000003">
    <property type="entry name" value="Alpha-mannosidase"/>
    <property type="match status" value="1"/>
</dbReference>
<evidence type="ECO:0000259" key="12">
    <source>
        <dbReference type="SMART" id="SM00872"/>
    </source>
</evidence>
<dbReference type="WBParaSite" id="GPLIN_001110600">
    <property type="protein sequence ID" value="GPLIN_001110600"/>
    <property type="gene ID" value="GPLIN_001110600"/>
</dbReference>
<dbReference type="Pfam" id="PF01074">
    <property type="entry name" value="Glyco_hydro_38N"/>
    <property type="match status" value="1"/>
</dbReference>
<keyword evidence="9 10" id="KW-0326">Glycosidase</keyword>
<proteinExistence type="inferred from homology"/>
<feature type="transmembrane region" description="Helical" evidence="11">
    <location>
        <begin position="6"/>
        <end position="27"/>
    </location>
</feature>
<keyword evidence="13" id="KW-1185">Reference proteome</keyword>
<sequence>MFIFCFNSVLGLLALVCSFSSLLLIYALKERNPLLFIACLIMEGIRLIPIVMVWFWFLVCAIAPSQRFVDVRNEMAGLHSTIESLRAPCIANSISWPLYCFVNCPKWSTKPGAINVHLIAHTHDDLGWLKTADDYYTGGPPDGLCFDALCGTDPIVDNPVFGGYNLEAKLERFFNAVFAEVSVRPNGHDESVKHVMLTMGGDFQYSNANMWFTQLDKLIAAVSSMPSSNNVTVFYSTPGCYVNALNEAQPHLPTKSDDFFPYASAQHSYWTGYFTSKPGIKGMIRASSSLLQLARQFSAFALHNGGATIQLDTLEQAQALCTHHDAVTGTSKEFVTQDYVRQLLKGWQEAENVLNASFWHLATKNVSSSLNSNSLHFCSLVNESICEATKTLSNFSLILFNGNSQKLETLIRVPFYRRDAKVFDNHGNEVKAELLFTVQIAPLGFRTYFVLGTDQKRNIIHQRKANPLNVDNDADKMCPFKTIFAPFELLFTVQIAPLGFRTYFVLGTDQKRNIIQQRKANPLNVDNDAEQNVPTFIANDFFQLNFGSDGLLQSVADLRRNETFQLQQQFFYYRGMSNASTKPQQTSGAYIFRPNGTSPISFGTKIQLSTIKNSLVQEVRQTVSPWLSQIVRLVPGKPYIEFDFTIGPLPKNKSDLMTTEVITRYTLDGMNSGGIFWTDSNGRQMMKRRRDDPSFFEGTEPVAANYYPVNSRIFIEDNQSRMVILTDRSQGGTSLSDGQIDLMLHRRAFWDDGFGVEEALDEPGEDGRGLIVRARHWLLLDTFSSAEHRPLALEMFRTGTPHMMAFAQFDGKLADYTHKYRTEFSALSLPISSKIHIMTLRPLDADHVLLRLEHFYQGNENVNSAPVEVDIQKLFTPFTVLSGEELNLAANRPVKQFGPGRGHVSLLVQLQPMEIRTFRLRISH</sequence>
<dbReference type="FunFam" id="1.20.1270.50:FF:000002">
    <property type="entry name" value="Alpha-mannosidase"/>
    <property type="match status" value="1"/>
</dbReference>
<reference evidence="13" key="1">
    <citation type="submission" date="2014-05" db="EMBL/GenBank/DDBJ databases">
        <title>The genome and life-stage specific transcriptomes of Globodera pallida elucidate key aspects of plant parasitism by a cyst nematode.</title>
        <authorList>
            <person name="Cotton J.A."/>
            <person name="Lilley C.J."/>
            <person name="Jones L.M."/>
            <person name="Kikuchi T."/>
            <person name="Reid A.J."/>
            <person name="Thorpe P."/>
            <person name="Tsai I.J."/>
            <person name="Beasley H."/>
            <person name="Blok V."/>
            <person name="Cock P.J.A."/>
            <person name="Van den Akker S.E."/>
            <person name="Holroyd N."/>
            <person name="Hunt M."/>
            <person name="Mantelin S."/>
            <person name="Naghra H."/>
            <person name="Pain A."/>
            <person name="Palomares-Rius J.E."/>
            <person name="Zarowiecki M."/>
            <person name="Berriman M."/>
            <person name="Jones J.T."/>
            <person name="Urwin P.E."/>
        </authorList>
    </citation>
    <scope>NUCLEOTIDE SEQUENCE [LARGE SCALE GENOMIC DNA]</scope>
    <source>
        <strain evidence="13">Lindley</strain>
    </source>
</reference>
<dbReference type="Pfam" id="PF09261">
    <property type="entry name" value="Alpha-mann_mid"/>
    <property type="match status" value="1"/>
</dbReference>
<dbReference type="FunFam" id="1.20.1270.50:FF:000003">
    <property type="entry name" value="Alpha-mannosidase"/>
    <property type="match status" value="1"/>
</dbReference>
<evidence type="ECO:0000256" key="9">
    <source>
        <dbReference type="ARBA" id="ARBA00023295"/>
    </source>
</evidence>
<dbReference type="GO" id="GO:0004559">
    <property type="term" value="F:alpha-mannosidase activity"/>
    <property type="evidence" value="ECO:0007669"/>
    <property type="project" value="UniProtKB-EC"/>
</dbReference>
<evidence type="ECO:0000256" key="10">
    <source>
        <dbReference type="RuleBase" id="RU361199"/>
    </source>
</evidence>
<keyword evidence="4 10" id="KW-0479">Metal-binding</keyword>
<feature type="domain" description="Glycoside hydrolase family 38 central" evidence="12">
    <location>
        <begin position="268"/>
        <end position="343"/>
    </location>
</feature>
<dbReference type="SUPFAM" id="SSF88713">
    <property type="entry name" value="Glycoside hydrolase/deacetylase"/>
    <property type="match status" value="1"/>
</dbReference>
<keyword evidence="11" id="KW-1133">Transmembrane helix</keyword>
<evidence type="ECO:0000256" key="11">
    <source>
        <dbReference type="SAM" id="Phobius"/>
    </source>
</evidence>
<dbReference type="InterPro" id="IPR011330">
    <property type="entry name" value="Glyco_hydro/deAcase_b/a-brl"/>
</dbReference>
<dbReference type="PANTHER" id="PTHR11607:SF3">
    <property type="entry name" value="LYSOSOMAL ALPHA-MANNOSIDASE"/>
    <property type="match status" value="1"/>
</dbReference>
<comment type="catalytic activity">
    <reaction evidence="1">
        <text>Hydrolysis of terminal, non-reducing alpha-D-mannose residues in alpha-D-mannosides.</text>
        <dbReference type="EC" id="3.2.1.24"/>
    </reaction>
</comment>
<dbReference type="GO" id="GO:0006013">
    <property type="term" value="P:mannose metabolic process"/>
    <property type="evidence" value="ECO:0007669"/>
    <property type="project" value="InterPro"/>
</dbReference>
<dbReference type="SUPFAM" id="SSF88688">
    <property type="entry name" value="Families 57/38 glycoside transferase middle domain"/>
    <property type="match status" value="1"/>
</dbReference>
<accession>A0A183CE02</accession>
<dbReference type="InterPro" id="IPR037094">
    <property type="entry name" value="Glyco_hydro_38_cen_sf"/>
</dbReference>
<evidence type="ECO:0000256" key="2">
    <source>
        <dbReference type="ARBA" id="ARBA00009792"/>
    </source>
</evidence>
<comment type="cofactor">
    <cofactor evidence="10">
        <name>Zn(2+)</name>
        <dbReference type="ChEBI" id="CHEBI:29105"/>
    </cofactor>
    <text evidence="10">Binds 1 zinc ion per subunit.</text>
</comment>
<keyword evidence="5 10" id="KW-0378">Hydrolase</keyword>
<dbReference type="Gene3D" id="2.60.40.1180">
    <property type="entry name" value="Golgi alpha-mannosidase II"/>
    <property type="match status" value="1"/>
</dbReference>
<evidence type="ECO:0000313" key="14">
    <source>
        <dbReference type="WBParaSite" id="GPLIN_001110600"/>
    </source>
</evidence>
<comment type="similarity">
    <text evidence="2 10">Belongs to the glycosyl hydrolase 38 family.</text>
</comment>
<evidence type="ECO:0000256" key="7">
    <source>
        <dbReference type="ARBA" id="ARBA00023157"/>
    </source>
</evidence>
<keyword evidence="11" id="KW-0812">Transmembrane</keyword>
<evidence type="ECO:0000256" key="5">
    <source>
        <dbReference type="ARBA" id="ARBA00022801"/>
    </source>
</evidence>
<dbReference type="Gene3D" id="1.20.1270.50">
    <property type="entry name" value="Glycoside hydrolase family 38, central domain"/>
    <property type="match status" value="2"/>
</dbReference>
<dbReference type="PANTHER" id="PTHR11607">
    <property type="entry name" value="ALPHA-MANNOSIDASE"/>
    <property type="match status" value="1"/>
</dbReference>
<dbReference type="Gene3D" id="3.20.110.10">
    <property type="entry name" value="Glycoside hydrolase 38, N terminal domain"/>
    <property type="match status" value="2"/>
</dbReference>
<evidence type="ECO:0000313" key="13">
    <source>
        <dbReference type="Proteomes" id="UP000050741"/>
    </source>
</evidence>
<evidence type="ECO:0000256" key="6">
    <source>
        <dbReference type="ARBA" id="ARBA00022833"/>
    </source>
</evidence>
<dbReference type="InterPro" id="IPR027291">
    <property type="entry name" value="Glyco_hydro_38_N_sf"/>
</dbReference>
<dbReference type="InterPro" id="IPR000602">
    <property type="entry name" value="Glyco_hydro_38_N"/>
</dbReference>
<dbReference type="Proteomes" id="UP000050741">
    <property type="component" value="Unassembled WGS sequence"/>
</dbReference>
<keyword evidence="6 10" id="KW-0862">Zinc</keyword>
<dbReference type="InterPro" id="IPR015341">
    <property type="entry name" value="Glyco_hydro_38_cen"/>
</dbReference>
<dbReference type="GO" id="GO:0030246">
    <property type="term" value="F:carbohydrate binding"/>
    <property type="evidence" value="ECO:0007669"/>
    <property type="project" value="InterPro"/>
</dbReference>
<dbReference type="InterPro" id="IPR050843">
    <property type="entry name" value="Glycosyl_Hydrlase_38"/>
</dbReference>
<dbReference type="Gene3D" id="2.70.98.30">
    <property type="entry name" value="Golgi alpha-mannosidase II, domain 4"/>
    <property type="match status" value="1"/>
</dbReference>
<dbReference type="InterPro" id="IPR011013">
    <property type="entry name" value="Gal_mutarotase_sf_dom"/>
</dbReference>
<evidence type="ECO:0000256" key="3">
    <source>
        <dbReference type="ARBA" id="ARBA00012752"/>
    </source>
</evidence>
<name>A0A183CE02_GLOPA</name>
<dbReference type="InterPro" id="IPR041147">
    <property type="entry name" value="GH38_C"/>
</dbReference>
<dbReference type="AlphaFoldDB" id="A0A183CE02"/>
<evidence type="ECO:0000256" key="8">
    <source>
        <dbReference type="ARBA" id="ARBA00023180"/>
    </source>
</evidence>
<dbReference type="InterPro" id="IPR013780">
    <property type="entry name" value="Glyco_hydro_b"/>
</dbReference>
<evidence type="ECO:0000256" key="1">
    <source>
        <dbReference type="ARBA" id="ARBA00000365"/>
    </source>
</evidence>
<keyword evidence="7" id="KW-1015">Disulfide bond</keyword>
<organism evidence="13 14">
    <name type="scientific">Globodera pallida</name>
    <name type="common">Potato cyst nematode worm</name>
    <name type="synonym">Heterodera pallida</name>
    <dbReference type="NCBI Taxonomy" id="36090"/>
    <lineage>
        <taxon>Eukaryota</taxon>
        <taxon>Metazoa</taxon>
        <taxon>Ecdysozoa</taxon>
        <taxon>Nematoda</taxon>
        <taxon>Chromadorea</taxon>
        <taxon>Rhabditida</taxon>
        <taxon>Tylenchina</taxon>
        <taxon>Tylenchomorpha</taxon>
        <taxon>Tylenchoidea</taxon>
        <taxon>Heteroderidae</taxon>
        <taxon>Heteroderinae</taxon>
        <taxon>Globodera</taxon>
    </lineage>
</organism>
<dbReference type="InterPro" id="IPR028995">
    <property type="entry name" value="Glyco_hydro_57/38_cen_sf"/>
</dbReference>
<dbReference type="GO" id="GO:0005764">
    <property type="term" value="C:lysosome"/>
    <property type="evidence" value="ECO:0007669"/>
    <property type="project" value="TreeGrafter"/>
</dbReference>
<feature type="transmembrane region" description="Helical" evidence="11">
    <location>
        <begin position="34"/>
        <end position="57"/>
    </location>
</feature>
<dbReference type="Pfam" id="PF07748">
    <property type="entry name" value="Glyco_hydro_38C"/>
    <property type="match status" value="1"/>
</dbReference>
<dbReference type="SMART" id="SM00872">
    <property type="entry name" value="Alpha-mann_mid"/>
    <property type="match status" value="1"/>
</dbReference>
<dbReference type="Gene3D" id="2.60.40.1360">
    <property type="match status" value="1"/>
</dbReference>
<dbReference type="SUPFAM" id="SSF74650">
    <property type="entry name" value="Galactose mutarotase-like"/>
    <property type="match status" value="2"/>
</dbReference>
<keyword evidence="11" id="KW-0472">Membrane</keyword>
<dbReference type="EC" id="3.2.1.-" evidence="10"/>
<dbReference type="Pfam" id="PF17677">
    <property type="entry name" value="Glyco_hydro38C2"/>
    <property type="match status" value="1"/>
</dbReference>
<dbReference type="InterPro" id="IPR011682">
    <property type="entry name" value="Glyco_hydro_38_C"/>
</dbReference>